<organism evidence="2 3">
    <name type="scientific">Faecalibacillus intestinalis</name>
    <dbReference type="NCBI Taxonomy" id="1982626"/>
    <lineage>
        <taxon>Bacteria</taxon>
        <taxon>Bacillati</taxon>
        <taxon>Bacillota</taxon>
        <taxon>Erysipelotrichia</taxon>
        <taxon>Erysipelotrichales</taxon>
        <taxon>Coprobacillaceae</taxon>
        <taxon>Faecalibacillus</taxon>
    </lineage>
</organism>
<keyword evidence="1" id="KW-1133">Transmembrane helix</keyword>
<protein>
    <submittedName>
        <fullName evidence="2">Uncharacterized protein</fullName>
    </submittedName>
</protein>
<proteinExistence type="predicted"/>
<evidence type="ECO:0000313" key="3">
    <source>
        <dbReference type="Proteomes" id="UP001204814"/>
    </source>
</evidence>
<keyword evidence="1" id="KW-0472">Membrane</keyword>
<sequence>MILRYLIVIGISVVVGIIVGITEAISLDAGDRLEYYIKHYK</sequence>
<reference evidence="2" key="1">
    <citation type="submission" date="2022-06" db="EMBL/GenBank/DDBJ databases">
        <title>Isolation of gut microbiota from human fecal samples.</title>
        <authorList>
            <person name="Pamer E.G."/>
            <person name="Barat B."/>
            <person name="Waligurski E."/>
            <person name="Medina S."/>
            <person name="Paddock L."/>
            <person name="Mostad J."/>
        </authorList>
    </citation>
    <scope>NUCLEOTIDE SEQUENCE</scope>
    <source>
        <strain evidence="2">DFI.6.24</strain>
    </source>
</reference>
<feature type="transmembrane region" description="Helical" evidence="1">
    <location>
        <begin position="6"/>
        <end position="27"/>
    </location>
</feature>
<name>A0AAP2UG22_9FIRM</name>
<gene>
    <name evidence="2" type="ORF">NE542_02785</name>
</gene>
<dbReference type="RefSeq" id="WP_256179178.1">
    <property type="nucleotide sequence ID" value="NZ_JAJDKX010000001.1"/>
</dbReference>
<keyword evidence="1" id="KW-0812">Transmembrane</keyword>
<dbReference type="EMBL" id="JANGBO010000001">
    <property type="protein sequence ID" value="MCQ5060764.1"/>
    <property type="molecule type" value="Genomic_DNA"/>
</dbReference>
<evidence type="ECO:0000313" key="2">
    <source>
        <dbReference type="EMBL" id="MCQ5060764.1"/>
    </source>
</evidence>
<comment type="caution">
    <text evidence="2">The sequence shown here is derived from an EMBL/GenBank/DDBJ whole genome shotgun (WGS) entry which is preliminary data.</text>
</comment>
<dbReference type="Proteomes" id="UP001204814">
    <property type="component" value="Unassembled WGS sequence"/>
</dbReference>
<evidence type="ECO:0000256" key="1">
    <source>
        <dbReference type="SAM" id="Phobius"/>
    </source>
</evidence>
<accession>A0AAP2UG22</accession>
<dbReference type="AlphaFoldDB" id="A0AAP2UG22"/>